<evidence type="ECO:0000313" key="4">
    <source>
        <dbReference type="Proteomes" id="UP001139516"/>
    </source>
</evidence>
<feature type="domain" description="ABC-type glycine betaine transport system substrate-binding" evidence="2">
    <location>
        <begin position="46"/>
        <end position="313"/>
    </location>
</feature>
<feature type="chain" id="PRO_5040873572" description="ABC-type glycine betaine transport system substrate-binding domain-containing protein" evidence="1">
    <location>
        <begin position="43"/>
        <end position="322"/>
    </location>
</feature>
<dbReference type="Gene3D" id="3.40.190.120">
    <property type="entry name" value="Osmoprotection protein (prox), domain 2"/>
    <property type="match status" value="1"/>
</dbReference>
<reference evidence="3" key="1">
    <citation type="submission" date="2022-04" db="EMBL/GenBank/DDBJ databases">
        <title>Roseomonas acroporae sp. nov., isolated from coral Acropora digitifera.</title>
        <authorList>
            <person name="Sun H."/>
        </authorList>
    </citation>
    <scope>NUCLEOTIDE SEQUENCE</scope>
    <source>
        <strain evidence="3">NAR14</strain>
    </source>
</reference>
<gene>
    <name evidence="3" type="ORF">M0638_09495</name>
</gene>
<dbReference type="AlphaFoldDB" id="A0A9X1Y7L8"/>
<dbReference type="SUPFAM" id="SSF53850">
    <property type="entry name" value="Periplasmic binding protein-like II"/>
    <property type="match status" value="1"/>
</dbReference>
<dbReference type="Gene3D" id="3.40.190.10">
    <property type="entry name" value="Periplasmic binding protein-like II"/>
    <property type="match status" value="1"/>
</dbReference>
<comment type="caution">
    <text evidence="3">The sequence shown here is derived from an EMBL/GenBank/DDBJ whole genome shotgun (WGS) entry which is preliminary data.</text>
</comment>
<organism evidence="3 4">
    <name type="scientific">Roseomonas acroporae</name>
    <dbReference type="NCBI Taxonomy" id="2937791"/>
    <lineage>
        <taxon>Bacteria</taxon>
        <taxon>Pseudomonadati</taxon>
        <taxon>Pseudomonadota</taxon>
        <taxon>Alphaproteobacteria</taxon>
        <taxon>Acetobacterales</taxon>
        <taxon>Roseomonadaceae</taxon>
        <taxon>Roseomonas</taxon>
    </lineage>
</organism>
<proteinExistence type="predicted"/>
<dbReference type="InterPro" id="IPR007210">
    <property type="entry name" value="ABC_Gly_betaine_transp_sub-bd"/>
</dbReference>
<keyword evidence="1" id="KW-0732">Signal</keyword>
<dbReference type="GO" id="GO:0043190">
    <property type="term" value="C:ATP-binding cassette (ABC) transporter complex"/>
    <property type="evidence" value="ECO:0007669"/>
    <property type="project" value="InterPro"/>
</dbReference>
<dbReference type="RefSeq" id="WP_248666734.1">
    <property type="nucleotide sequence ID" value="NZ_JALPRX010000035.1"/>
</dbReference>
<dbReference type="Pfam" id="PF04069">
    <property type="entry name" value="OpuAC"/>
    <property type="match status" value="1"/>
</dbReference>
<sequence>MSGGRPARVMPPRRRLPTRRAALPILPFLLSGLLAPAGNARAQPAPIRVGSKNFTEQFVVAEIYAQALEAAGARVERRLNLGGTLIAQRALESGQIDLYPEYTGTALTVVLRRPVEPGAGADRPALLRRLREFYERQFGATWLDPSGIDNGNVLLVRPALAQRLGLRTLSDLAAVSAGLTLAAGNEFADRADGLPGLERVYGMRFAYFRQFAALGLRYAALRHGQADVVNGYATDWQIAADGLLALEDDRHLFPPYDLAPVVRLDALARFPPLRGRLDAVNARLDTAGMRALNRAVEYDGDEPADVARRFLREQGLTRERGN</sequence>
<dbReference type="EMBL" id="JALPRX010000035">
    <property type="protein sequence ID" value="MCK8784615.1"/>
    <property type="molecule type" value="Genomic_DNA"/>
</dbReference>
<evidence type="ECO:0000256" key="1">
    <source>
        <dbReference type="SAM" id="SignalP"/>
    </source>
</evidence>
<dbReference type="GO" id="GO:0022857">
    <property type="term" value="F:transmembrane transporter activity"/>
    <property type="evidence" value="ECO:0007669"/>
    <property type="project" value="InterPro"/>
</dbReference>
<feature type="signal peptide" evidence="1">
    <location>
        <begin position="1"/>
        <end position="42"/>
    </location>
</feature>
<accession>A0A9X1Y7L8</accession>
<name>A0A9X1Y7L8_9PROT</name>
<evidence type="ECO:0000259" key="2">
    <source>
        <dbReference type="Pfam" id="PF04069"/>
    </source>
</evidence>
<keyword evidence="4" id="KW-1185">Reference proteome</keyword>
<dbReference type="Proteomes" id="UP001139516">
    <property type="component" value="Unassembled WGS sequence"/>
</dbReference>
<protein>
    <recommendedName>
        <fullName evidence="2">ABC-type glycine betaine transport system substrate-binding domain-containing protein</fullName>
    </recommendedName>
</protein>
<evidence type="ECO:0000313" key="3">
    <source>
        <dbReference type="EMBL" id="MCK8784615.1"/>
    </source>
</evidence>